<gene>
    <name evidence="1" type="ORF">ALC56_03877</name>
</gene>
<proteinExistence type="predicted"/>
<dbReference type="Proteomes" id="UP000078541">
    <property type="component" value="Unassembled WGS sequence"/>
</dbReference>
<name>A0A195FP64_9HYME</name>
<sequence>RLFAESVNWFRVGTLPLPSSARLCLVEVIYRSEEAGRDVKDGQQYCGMHIPRAFGTLIPYTSAAWYYVISQINERKAVRNGREIYLENMPLESREPSTDRRA</sequence>
<evidence type="ECO:0000313" key="1">
    <source>
        <dbReference type="EMBL" id="KYN41734.1"/>
    </source>
</evidence>
<accession>A0A195FP64</accession>
<dbReference type="EMBL" id="KQ981430">
    <property type="protein sequence ID" value="KYN41734.1"/>
    <property type="molecule type" value="Genomic_DNA"/>
</dbReference>
<protein>
    <submittedName>
        <fullName evidence="1">Uncharacterized protein</fullName>
    </submittedName>
</protein>
<evidence type="ECO:0000313" key="2">
    <source>
        <dbReference type="Proteomes" id="UP000078541"/>
    </source>
</evidence>
<dbReference type="AlphaFoldDB" id="A0A195FP64"/>
<feature type="non-terminal residue" evidence="1">
    <location>
        <position position="1"/>
    </location>
</feature>
<reference evidence="1 2" key="1">
    <citation type="submission" date="2016-03" db="EMBL/GenBank/DDBJ databases">
        <title>Trachymyrmex septentrionalis WGS genome.</title>
        <authorList>
            <person name="Nygaard S."/>
            <person name="Hu H."/>
            <person name="Boomsma J."/>
            <person name="Zhang G."/>
        </authorList>
    </citation>
    <scope>NUCLEOTIDE SEQUENCE [LARGE SCALE GENOMIC DNA]</scope>
    <source>
        <strain evidence="1">Tsep2-gDNA-1</strain>
        <tissue evidence="1">Whole body</tissue>
    </source>
</reference>
<keyword evidence="2" id="KW-1185">Reference proteome</keyword>
<organism evidence="1 2">
    <name type="scientific">Trachymyrmex septentrionalis</name>
    <dbReference type="NCBI Taxonomy" id="34720"/>
    <lineage>
        <taxon>Eukaryota</taxon>
        <taxon>Metazoa</taxon>
        <taxon>Ecdysozoa</taxon>
        <taxon>Arthropoda</taxon>
        <taxon>Hexapoda</taxon>
        <taxon>Insecta</taxon>
        <taxon>Pterygota</taxon>
        <taxon>Neoptera</taxon>
        <taxon>Endopterygota</taxon>
        <taxon>Hymenoptera</taxon>
        <taxon>Apocrita</taxon>
        <taxon>Aculeata</taxon>
        <taxon>Formicoidea</taxon>
        <taxon>Formicidae</taxon>
        <taxon>Myrmicinae</taxon>
        <taxon>Trachymyrmex</taxon>
    </lineage>
</organism>